<sequence>MSSTMKFSLLALVSTAAAVPHYGAHSKFHKPSGSGSGNAYPTGGWWRNRNSTAVYPTGYPTGTGVYDDTTTTIHETFYSTQTIVQTIYATRPAGSSVEVKDVSSTGAAACGPETVYVTATNKVTVTVGAGNAASSDVYTPVPSSKAEEPAYTPASSAAEVISSVAEAISSAPGYSAAPAPTPIPSSSAAAYESFISIPNKGVEKPSEVSQVAYPTQAPVVSSAAPSSAAPSAAPTSPSYSGGKRGLAYNDVTLTTPFEGKVSFAYNWGAAENGKLPTGAKYIPMCHRPNLYPSASDWFSKVEAAVKGGSNAVMGFNEPDHAEQANLTPEQACTAWNTYLNPIVEKFPGVTIIGPSVTNGPAPMGLDWLSRFTKACPGAVWHAANIHFYDIYDANTLSRFKTHIEKAASQCGGKKIWVTEFGLNPGSATAAQAAEFLKGAMEYLDGNDAVQGYSYFMVGVGENMLNSAKGLSSVGSVYAS</sequence>
<name>A0A9P9DA52_9PLEO</name>
<dbReference type="Pfam" id="PF11790">
    <property type="entry name" value="Glyco_hydro_cc"/>
    <property type="match status" value="1"/>
</dbReference>
<dbReference type="GO" id="GO:0009277">
    <property type="term" value="C:fungal-type cell wall"/>
    <property type="evidence" value="ECO:0007669"/>
    <property type="project" value="TreeGrafter"/>
</dbReference>
<evidence type="ECO:0000313" key="3">
    <source>
        <dbReference type="EMBL" id="KAH7115214.1"/>
    </source>
</evidence>
<feature type="domain" description="Asl1-like glycosyl hydrolase catalytic" evidence="2">
    <location>
        <begin position="245"/>
        <end position="477"/>
    </location>
</feature>
<evidence type="ECO:0000259" key="2">
    <source>
        <dbReference type="Pfam" id="PF11790"/>
    </source>
</evidence>
<dbReference type="EMBL" id="JAGMWT010000016">
    <property type="protein sequence ID" value="KAH7115214.1"/>
    <property type="molecule type" value="Genomic_DNA"/>
</dbReference>
<dbReference type="InterPro" id="IPR024655">
    <property type="entry name" value="Asl1_glyco_hydro_catalytic"/>
</dbReference>
<dbReference type="PANTHER" id="PTHR34154:SF13">
    <property type="entry name" value="ASL1-LIKE GLYCOSYL HYDROLASE CATALYTIC DOMAIN-CONTAINING PROTEIN"/>
    <property type="match status" value="1"/>
</dbReference>
<accession>A0A9P9DA52</accession>
<keyword evidence="1" id="KW-0732">Signal</keyword>
<keyword evidence="3" id="KW-0378">Hydrolase</keyword>
<dbReference type="InterPro" id="IPR017853">
    <property type="entry name" value="GH"/>
</dbReference>
<feature type="signal peptide" evidence="1">
    <location>
        <begin position="1"/>
        <end position="18"/>
    </location>
</feature>
<gene>
    <name evidence="3" type="ORF">B0J11DRAFT_127116</name>
</gene>
<organism evidence="3 4">
    <name type="scientific">Dendryphion nanum</name>
    <dbReference type="NCBI Taxonomy" id="256645"/>
    <lineage>
        <taxon>Eukaryota</taxon>
        <taxon>Fungi</taxon>
        <taxon>Dikarya</taxon>
        <taxon>Ascomycota</taxon>
        <taxon>Pezizomycotina</taxon>
        <taxon>Dothideomycetes</taxon>
        <taxon>Pleosporomycetidae</taxon>
        <taxon>Pleosporales</taxon>
        <taxon>Torulaceae</taxon>
        <taxon>Dendryphion</taxon>
    </lineage>
</organism>
<dbReference type="PANTHER" id="PTHR34154">
    <property type="entry name" value="ALKALI-SENSITIVE LINKAGE PROTEIN 1"/>
    <property type="match status" value="1"/>
</dbReference>
<dbReference type="Gene3D" id="3.20.20.80">
    <property type="entry name" value="Glycosidases"/>
    <property type="match status" value="1"/>
</dbReference>
<evidence type="ECO:0000313" key="4">
    <source>
        <dbReference type="Proteomes" id="UP000700596"/>
    </source>
</evidence>
<dbReference type="AlphaFoldDB" id="A0A9P9DA52"/>
<reference evidence="3" key="1">
    <citation type="journal article" date="2021" name="Nat. Commun.">
        <title>Genetic determinants of endophytism in the Arabidopsis root mycobiome.</title>
        <authorList>
            <person name="Mesny F."/>
            <person name="Miyauchi S."/>
            <person name="Thiergart T."/>
            <person name="Pickel B."/>
            <person name="Atanasova L."/>
            <person name="Karlsson M."/>
            <person name="Huettel B."/>
            <person name="Barry K.W."/>
            <person name="Haridas S."/>
            <person name="Chen C."/>
            <person name="Bauer D."/>
            <person name="Andreopoulos W."/>
            <person name="Pangilinan J."/>
            <person name="LaButti K."/>
            <person name="Riley R."/>
            <person name="Lipzen A."/>
            <person name="Clum A."/>
            <person name="Drula E."/>
            <person name="Henrissat B."/>
            <person name="Kohler A."/>
            <person name="Grigoriev I.V."/>
            <person name="Martin F.M."/>
            <person name="Hacquard S."/>
        </authorList>
    </citation>
    <scope>NUCLEOTIDE SEQUENCE</scope>
    <source>
        <strain evidence="3">MPI-CAGE-CH-0243</strain>
    </source>
</reference>
<dbReference type="InterPro" id="IPR053183">
    <property type="entry name" value="ASL1"/>
</dbReference>
<comment type="caution">
    <text evidence="3">The sequence shown here is derived from an EMBL/GenBank/DDBJ whole genome shotgun (WGS) entry which is preliminary data.</text>
</comment>
<keyword evidence="4" id="KW-1185">Reference proteome</keyword>
<dbReference type="GO" id="GO:0016787">
    <property type="term" value="F:hydrolase activity"/>
    <property type="evidence" value="ECO:0007669"/>
    <property type="project" value="UniProtKB-KW"/>
</dbReference>
<dbReference type="GO" id="GO:0071966">
    <property type="term" value="P:fungal-type cell wall polysaccharide metabolic process"/>
    <property type="evidence" value="ECO:0007669"/>
    <property type="project" value="TreeGrafter"/>
</dbReference>
<protein>
    <submittedName>
        <fullName evidence="3">Glycosyl hydrolase catalytic core-domain-containing protein</fullName>
    </submittedName>
</protein>
<proteinExistence type="predicted"/>
<evidence type="ECO:0000256" key="1">
    <source>
        <dbReference type="SAM" id="SignalP"/>
    </source>
</evidence>
<dbReference type="SUPFAM" id="SSF51445">
    <property type="entry name" value="(Trans)glycosidases"/>
    <property type="match status" value="1"/>
</dbReference>
<dbReference type="Proteomes" id="UP000700596">
    <property type="component" value="Unassembled WGS sequence"/>
</dbReference>
<dbReference type="OrthoDB" id="43654at2759"/>
<feature type="chain" id="PRO_5040129662" evidence="1">
    <location>
        <begin position="19"/>
        <end position="479"/>
    </location>
</feature>